<dbReference type="EMBL" id="SDEE01000062">
    <property type="protein sequence ID" value="RXW22741.1"/>
    <property type="molecule type" value="Genomic_DNA"/>
</dbReference>
<comment type="caution">
    <text evidence="2">The sequence shown here is derived from an EMBL/GenBank/DDBJ whole genome shotgun (WGS) entry which is preliminary data.</text>
</comment>
<reference evidence="2 3" key="1">
    <citation type="submission" date="2019-01" db="EMBL/GenBank/DDBJ databases">
        <title>Draft genome sequence of Psathyrella aberdarensis IHI B618.</title>
        <authorList>
            <person name="Buettner E."/>
            <person name="Kellner H."/>
        </authorList>
    </citation>
    <scope>NUCLEOTIDE SEQUENCE [LARGE SCALE GENOMIC DNA]</scope>
    <source>
        <strain evidence="2 3">IHI B618</strain>
    </source>
</reference>
<name>A0A4Q2DT11_9AGAR</name>
<evidence type="ECO:0000313" key="2">
    <source>
        <dbReference type="EMBL" id="RXW22741.1"/>
    </source>
</evidence>
<feature type="compositionally biased region" description="Basic and acidic residues" evidence="1">
    <location>
        <begin position="547"/>
        <end position="556"/>
    </location>
</feature>
<feature type="region of interest" description="Disordered" evidence="1">
    <location>
        <begin position="75"/>
        <end position="396"/>
    </location>
</feature>
<feature type="region of interest" description="Disordered" evidence="1">
    <location>
        <begin position="32"/>
        <end position="57"/>
    </location>
</feature>
<keyword evidence="3" id="KW-1185">Reference proteome</keyword>
<gene>
    <name evidence="2" type="ORF">EST38_g3106</name>
</gene>
<evidence type="ECO:0000256" key="1">
    <source>
        <dbReference type="SAM" id="MobiDB-lite"/>
    </source>
</evidence>
<proteinExistence type="predicted"/>
<dbReference type="OrthoDB" id="2723779at2759"/>
<organism evidence="2 3">
    <name type="scientific">Candolleomyces aberdarensis</name>
    <dbReference type="NCBI Taxonomy" id="2316362"/>
    <lineage>
        <taxon>Eukaryota</taxon>
        <taxon>Fungi</taxon>
        <taxon>Dikarya</taxon>
        <taxon>Basidiomycota</taxon>
        <taxon>Agaricomycotina</taxon>
        <taxon>Agaricomycetes</taxon>
        <taxon>Agaricomycetidae</taxon>
        <taxon>Agaricales</taxon>
        <taxon>Agaricineae</taxon>
        <taxon>Psathyrellaceae</taxon>
        <taxon>Candolleomyces</taxon>
    </lineage>
</organism>
<feature type="compositionally biased region" description="Basic and acidic residues" evidence="1">
    <location>
        <begin position="262"/>
        <end position="293"/>
    </location>
</feature>
<dbReference type="AlphaFoldDB" id="A0A4Q2DT11"/>
<protein>
    <submittedName>
        <fullName evidence="2">Uncharacterized protein</fullName>
    </submittedName>
</protein>
<feature type="compositionally biased region" description="Basic and acidic residues" evidence="1">
    <location>
        <begin position="387"/>
        <end position="396"/>
    </location>
</feature>
<accession>A0A4Q2DT11</accession>
<dbReference type="Proteomes" id="UP000290288">
    <property type="component" value="Unassembled WGS sequence"/>
</dbReference>
<sequence>MASQPVQTTTRVPATAVVVNVMNFEPILAPRAKDAKDQLQANVRRGPEEKNSQFRVEYQRSVDGIRRLAKEQFQEKFEREHQEHQEPKCDVGRPPLVTGHRKDGSAGMWSIKSTPPAPTSVRRSSKKHASPTLADKQEYNEEMDDMTYKSTPASRDADATGPVPRSDSSDFERSRAKRRKFKKKNRPTNSTLDWEQVEYSPPPRIDENGVYPIDPTSTLEQPKMVHPLPTGGVRGQVTSIRPPKIRGPRERLLSSVKWGNGQKERVTQQRDTQKQHEHELERGREKEGEKEQESQGEEVELEARERGEQERKNRETKKILHELEGAGGKAEDAPKLAQEAESKRLAEGQAEEPIHQKEEADEIERQAQREAERQHNEALESQQPGRQVDKQSPKEMAQIERKERDRAMQAVPIHGLTKQWKATLKSRIDQEIGMFVQLNTQWFEEQLSKAEEDDKPHFQNELDNIQHSLDMLRNLSLEMLGGDMTEMVVLVDRGSADVDNAESDKGEDGEEDVAAYVHLPGPREDPPAIEPGQRQEEVPPEVVDAEEPAKEDKGKEEAMQLDKLKHVLMPRLKTKRRGVSSFANAHHFVIHQATFINSETANLTTSANGT</sequence>
<feature type="compositionally biased region" description="Basic residues" evidence="1">
    <location>
        <begin position="175"/>
        <end position="186"/>
    </location>
</feature>
<feature type="compositionally biased region" description="Basic and acidic residues" evidence="1">
    <location>
        <begin position="45"/>
        <end position="57"/>
    </location>
</feature>
<feature type="region of interest" description="Disordered" evidence="1">
    <location>
        <begin position="521"/>
        <end position="556"/>
    </location>
</feature>
<feature type="compositionally biased region" description="Basic and acidic residues" evidence="1">
    <location>
        <begin position="75"/>
        <end position="91"/>
    </location>
</feature>
<evidence type="ECO:0000313" key="3">
    <source>
        <dbReference type="Proteomes" id="UP000290288"/>
    </source>
</evidence>
<feature type="compositionally biased region" description="Basic and acidic residues" evidence="1">
    <location>
        <begin position="301"/>
        <end position="378"/>
    </location>
</feature>